<dbReference type="PANTHER" id="PTHR43685">
    <property type="entry name" value="GLYCOSYLTRANSFERASE"/>
    <property type="match status" value="1"/>
</dbReference>
<evidence type="ECO:0000259" key="2">
    <source>
        <dbReference type="Pfam" id="PF00535"/>
    </source>
</evidence>
<dbReference type="InterPro" id="IPR053553">
    <property type="entry name" value="GDP_glucuronosyltransferase"/>
</dbReference>
<keyword evidence="1" id="KW-0472">Membrane</keyword>
<feature type="transmembrane region" description="Helical" evidence="1">
    <location>
        <begin position="284"/>
        <end position="303"/>
    </location>
</feature>
<evidence type="ECO:0000313" key="6">
    <source>
        <dbReference type="Proteomes" id="UP000296733"/>
    </source>
</evidence>
<keyword evidence="4" id="KW-0808">Transferase</keyword>
<dbReference type="InterPro" id="IPR029044">
    <property type="entry name" value="Nucleotide-diphossugar_trans"/>
</dbReference>
<dbReference type="RefSeq" id="WP_103990438.1">
    <property type="nucleotide sequence ID" value="NZ_CP031311.1"/>
</dbReference>
<dbReference type="InterPro" id="IPR001173">
    <property type="entry name" value="Glyco_trans_2-like"/>
</dbReference>
<reference evidence="3 6" key="2">
    <citation type="journal article" date="2019" name="Nat. Commun.">
        <title>A new type of DNA phosphorothioation-based antiviral system in archaea.</title>
        <authorList>
            <person name="Xiong L."/>
            <person name="Liu S."/>
            <person name="Chen S."/>
            <person name="Xiao Y."/>
            <person name="Zhu B."/>
            <person name="Gao Y."/>
            <person name="Zhang Y."/>
            <person name="Chen B."/>
            <person name="Luo J."/>
            <person name="Deng Z."/>
            <person name="Chen X."/>
            <person name="Wang L."/>
            <person name="Chen S."/>
        </authorList>
    </citation>
    <scope>NUCLEOTIDE SEQUENCE [LARGE SCALE GENOMIC DNA]</scope>
    <source>
        <strain evidence="3 6">CGMCC 1.10331</strain>
    </source>
</reference>
<dbReference type="NCBIfam" id="NF041394">
    <property type="entry name" value="GtaseAglG_Halo"/>
    <property type="match status" value="1"/>
</dbReference>
<gene>
    <name evidence="3" type="ORF">DV707_04345</name>
    <name evidence="4" type="ORF">SAMN04488133_0683</name>
</gene>
<evidence type="ECO:0000313" key="5">
    <source>
        <dbReference type="Proteomes" id="UP000236740"/>
    </source>
</evidence>
<keyword evidence="1" id="KW-1133">Transmembrane helix</keyword>
<dbReference type="Pfam" id="PF00535">
    <property type="entry name" value="Glycos_transf_2"/>
    <property type="match status" value="1"/>
</dbReference>
<dbReference type="InterPro" id="IPR050834">
    <property type="entry name" value="Glycosyltransf_2"/>
</dbReference>
<dbReference type="CDD" id="cd00761">
    <property type="entry name" value="Glyco_tranf_GTA_type"/>
    <property type="match status" value="1"/>
</dbReference>
<dbReference type="Proteomes" id="UP000236740">
    <property type="component" value="Unassembled WGS sequence"/>
</dbReference>
<keyword evidence="1" id="KW-0812">Transmembrane</keyword>
<dbReference type="Proteomes" id="UP000296733">
    <property type="component" value="Chromosome"/>
</dbReference>
<dbReference type="EMBL" id="CP031311">
    <property type="protein sequence ID" value="QCC46961.1"/>
    <property type="molecule type" value="Genomic_DNA"/>
</dbReference>
<dbReference type="AlphaFoldDB" id="A0A1H5USR2"/>
<dbReference type="OrthoDB" id="324632at2157"/>
<evidence type="ECO:0000256" key="1">
    <source>
        <dbReference type="SAM" id="Phobius"/>
    </source>
</evidence>
<reference evidence="4 5" key="1">
    <citation type="submission" date="2016-10" db="EMBL/GenBank/DDBJ databases">
        <authorList>
            <person name="de Groot N.N."/>
        </authorList>
    </citation>
    <scope>NUCLEOTIDE SEQUENCE [LARGE SCALE GENOMIC DNA]</scope>
    <source>
        <strain evidence="4 5">CGMCC 1.10331</strain>
    </source>
</reference>
<dbReference type="EMBL" id="FNVN01000001">
    <property type="protein sequence ID" value="SEF77237.1"/>
    <property type="molecule type" value="Genomic_DNA"/>
</dbReference>
<evidence type="ECO:0000313" key="4">
    <source>
        <dbReference type="EMBL" id="SEF77237.1"/>
    </source>
</evidence>
<dbReference type="Gene3D" id="3.90.550.10">
    <property type="entry name" value="Spore Coat Polysaccharide Biosynthesis Protein SpsA, Chain A"/>
    <property type="match status" value="1"/>
</dbReference>
<sequence length="305" mass="34712">MKVSVVICTYSEEMYEHFEDSLESVQSQTYDDVEIVVIVDGNEALYERILSEYGDDPQLKIHCNDENVGLSGSRNNALEYVTGDIVALIDDDAVADERWVEELVSVYEERDAIAVGGKMTPLWVAGKPEFLPEEFYWLVGVTHRGFAEPGEEVRNTFGSNISFKTEVLRELGGFATEVGRQGEKNLQAHETEFCARMREEYGRGVIYNPDAKVGHKVFEWRTDKRWLLERSFWQGYSKRAMETLVSEESSEEESDFLKKLLFAFVPSRVKSLVADPDTTEAKQLFTLFVLTGTVGIGYLYGLAKW</sequence>
<feature type="domain" description="Glycosyltransferase 2-like" evidence="2">
    <location>
        <begin position="4"/>
        <end position="171"/>
    </location>
</feature>
<protein>
    <submittedName>
        <fullName evidence="4">Glycosyl transferase family 2</fullName>
    </submittedName>
    <submittedName>
        <fullName evidence="3">Glycosyltransferase family 2 protein</fullName>
    </submittedName>
</protein>
<keyword evidence="5" id="KW-1185">Reference proteome</keyword>
<dbReference type="GeneID" id="39857291"/>
<dbReference type="SUPFAM" id="SSF53448">
    <property type="entry name" value="Nucleotide-diphospho-sugar transferases"/>
    <property type="match status" value="1"/>
</dbReference>
<accession>A0A1H5USR2</accession>
<dbReference type="KEGG" id="hlm:DV707_04345"/>
<evidence type="ECO:0000313" key="3">
    <source>
        <dbReference type="EMBL" id="QCC46961.1"/>
    </source>
</evidence>
<proteinExistence type="predicted"/>
<dbReference type="PANTHER" id="PTHR43685:SF2">
    <property type="entry name" value="GLYCOSYLTRANSFERASE 2-LIKE DOMAIN-CONTAINING PROTEIN"/>
    <property type="match status" value="1"/>
</dbReference>
<dbReference type="GO" id="GO:0016740">
    <property type="term" value="F:transferase activity"/>
    <property type="evidence" value="ECO:0007669"/>
    <property type="project" value="UniProtKB-KW"/>
</dbReference>
<organism evidence="4 5">
    <name type="scientific">Halobellus limi</name>
    <dbReference type="NCBI Taxonomy" id="699433"/>
    <lineage>
        <taxon>Archaea</taxon>
        <taxon>Methanobacteriati</taxon>
        <taxon>Methanobacteriota</taxon>
        <taxon>Stenosarchaea group</taxon>
        <taxon>Halobacteria</taxon>
        <taxon>Halobacteriales</taxon>
        <taxon>Haloferacaceae</taxon>
        <taxon>Halobellus</taxon>
    </lineage>
</organism>
<name>A0A1H5USR2_9EURY</name>